<reference evidence="1 3" key="2">
    <citation type="journal article" date="2018" name="Plant J.">
        <title>The Physcomitrella patens chromosome-scale assembly reveals moss genome structure and evolution.</title>
        <authorList>
            <person name="Lang D."/>
            <person name="Ullrich K.K."/>
            <person name="Murat F."/>
            <person name="Fuchs J."/>
            <person name="Jenkins J."/>
            <person name="Haas F.B."/>
            <person name="Piednoel M."/>
            <person name="Gundlach H."/>
            <person name="Van Bel M."/>
            <person name="Meyberg R."/>
            <person name="Vives C."/>
            <person name="Morata J."/>
            <person name="Symeonidi A."/>
            <person name="Hiss M."/>
            <person name="Muchero W."/>
            <person name="Kamisugi Y."/>
            <person name="Saleh O."/>
            <person name="Blanc G."/>
            <person name="Decker E.L."/>
            <person name="van Gessel N."/>
            <person name="Grimwood J."/>
            <person name="Hayes R.D."/>
            <person name="Graham S.W."/>
            <person name="Gunter L.E."/>
            <person name="McDaniel S.F."/>
            <person name="Hoernstein S.N.W."/>
            <person name="Larsson A."/>
            <person name="Li F.W."/>
            <person name="Perroud P.F."/>
            <person name="Phillips J."/>
            <person name="Ranjan P."/>
            <person name="Rokshar D.S."/>
            <person name="Rothfels C.J."/>
            <person name="Schneider L."/>
            <person name="Shu S."/>
            <person name="Stevenson D.W."/>
            <person name="Thummler F."/>
            <person name="Tillich M."/>
            <person name="Villarreal Aguilar J.C."/>
            <person name="Widiez T."/>
            <person name="Wong G.K."/>
            <person name="Wymore A."/>
            <person name="Zhang Y."/>
            <person name="Zimmer A.D."/>
            <person name="Quatrano R.S."/>
            <person name="Mayer K.F.X."/>
            <person name="Goodstein D."/>
            <person name="Casacuberta J.M."/>
            <person name="Vandepoele K."/>
            <person name="Reski R."/>
            <person name="Cuming A.C."/>
            <person name="Tuskan G.A."/>
            <person name="Maumus F."/>
            <person name="Salse J."/>
            <person name="Schmutz J."/>
            <person name="Rensing S.A."/>
        </authorList>
    </citation>
    <scope>NUCLEOTIDE SEQUENCE [LARGE SCALE GENOMIC DNA]</scope>
    <source>
        <strain evidence="2 3">cv. Gransden 2004</strain>
    </source>
</reference>
<evidence type="ECO:0000313" key="2">
    <source>
        <dbReference type="EnsemblPlants" id="PAC:32917822.CDS.1"/>
    </source>
</evidence>
<reference evidence="1 3" key="1">
    <citation type="journal article" date="2008" name="Science">
        <title>The Physcomitrella genome reveals evolutionary insights into the conquest of land by plants.</title>
        <authorList>
            <person name="Rensing S."/>
            <person name="Lang D."/>
            <person name="Zimmer A."/>
            <person name="Terry A."/>
            <person name="Salamov A."/>
            <person name="Shapiro H."/>
            <person name="Nishiyama T."/>
            <person name="Perroud P.-F."/>
            <person name="Lindquist E."/>
            <person name="Kamisugi Y."/>
            <person name="Tanahashi T."/>
            <person name="Sakakibara K."/>
            <person name="Fujita T."/>
            <person name="Oishi K."/>
            <person name="Shin-I T."/>
            <person name="Kuroki Y."/>
            <person name="Toyoda A."/>
            <person name="Suzuki Y."/>
            <person name="Hashimoto A."/>
            <person name="Yamaguchi K."/>
            <person name="Sugano A."/>
            <person name="Kohara Y."/>
            <person name="Fujiyama A."/>
            <person name="Anterola A."/>
            <person name="Aoki S."/>
            <person name="Ashton N."/>
            <person name="Barbazuk W.B."/>
            <person name="Barker E."/>
            <person name="Bennetzen J."/>
            <person name="Bezanilla M."/>
            <person name="Blankenship R."/>
            <person name="Cho S.H."/>
            <person name="Dutcher S."/>
            <person name="Estelle M."/>
            <person name="Fawcett J.A."/>
            <person name="Gundlach H."/>
            <person name="Hanada K."/>
            <person name="Heyl A."/>
            <person name="Hicks K.A."/>
            <person name="Hugh J."/>
            <person name="Lohr M."/>
            <person name="Mayer K."/>
            <person name="Melkozernov A."/>
            <person name="Murata T."/>
            <person name="Nelson D."/>
            <person name="Pils B."/>
            <person name="Prigge M."/>
            <person name="Reiss B."/>
            <person name="Renner T."/>
            <person name="Rombauts S."/>
            <person name="Rushton P."/>
            <person name="Sanderfoot A."/>
            <person name="Schween G."/>
            <person name="Shiu S.-H."/>
            <person name="Stueber K."/>
            <person name="Theodoulou F.L."/>
            <person name="Tu H."/>
            <person name="Van de Peer Y."/>
            <person name="Verrier P.J."/>
            <person name="Waters E."/>
            <person name="Wood A."/>
            <person name="Yang L."/>
            <person name="Cove D."/>
            <person name="Cuming A."/>
            <person name="Hasebe M."/>
            <person name="Lucas S."/>
            <person name="Mishler D.B."/>
            <person name="Reski R."/>
            <person name="Grigoriev I."/>
            <person name="Quatrano R.S."/>
            <person name="Boore J.L."/>
        </authorList>
    </citation>
    <scope>NUCLEOTIDE SEQUENCE [LARGE SCALE GENOMIC DNA]</scope>
    <source>
        <strain evidence="2 3">cv. Gransden 2004</strain>
    </source>
</reference>
<reference evidence="2" key="3">
    <citation type="submission" date="2020-12" db="UniProtKB">
        <authorList>
            <consortium name="EnsemblPlants"/>
        </authorList>
    </citation>
    <scope>IDENTIFICATION</scope>
</reference>
<dbReference type="EMBL" id="ABEU02000026">
    <property type="protein sequence ID" value="PNR26929.1"/>
    <property type="molecule type" value="Genomic_DNA"/>
</dbReference>
<name>A0A2K1ICD5_PHYPA</name>
<dbReference type="AlphaFoldDB" id="A0A2K1ICD5"/>
<keyword evidence="3" id="KW-1185">Reference proteome</keyword>
<organism evidence="1">
    <name type="scientific">Physcomitrium patens</name>
    <name type="common">Spreading-leaved earth moss</name>
    <name type="synonym">Physcomitrella patens</name>
    <dbReference type="NCBI Taxonomy" id="3218"/>
    <lineage>
        <taxon>Eukaryota</taxon>
        <taxon>Viridiplantae</taxon>
        <taxon>Streptophyta</taxon>
        <taxon>Embryophyta</taxon>
        <taxon>Bryophyta</taxon>
        <taxon>Bryophytina</taxon>
        <taxon>Bryopsida</taxon>
        <taxon>Funariidae</taxon>
        <taxon>Funariales</taxon>
        <taxon>Funariaceae</taxon>
        <taxon>Physcomitrium</taxon>
    </lineage>
</organism>
<dbReference type="Gramene" id="Pp3c26_8670V3.1">
    <property type="protein sequence ID" value="PAC:32917822.CDS.1"/>
    <property type="gene ID" value="Pp3c26_8670"/>
</dbReference>
<dbReference type="EnsemblPlants" id="Pp3c26_8670V3.1">
    <property type="protein sequence ID" value="PAC:32917822.CDS.1"/>
    <property type="gene ID" value="Pp3c26_8670"/>
</dbReference>
<sequence length="65" mass="7336">MCDCVVALVALDQDRIEEPLNASESSEKHAVEARGMPVYASKQDDHAKYMESLWDAVDVREKQVQ</sequence>
<gene>
    <name evidence="1" type="ORF">PHYPA_030410</name>
</gene>
<accession>A0A2K1ICD5</accession>
<proteinExistence type="predicted"/>
<dbReference type="Proteomes" id="UP000006727">
    <property type="component" value="Chromosome 26"/>
</dbReference>
<dbReference type="InParanoid" id="A0A2K1ICD5"/>
<evidence type="ECO:0000313" key="1">
    <source>
        <dbReference type="EMBL" id="PNR26929.1"/>
    </source>
</evidence>
<evidence type="ECO:0000313" key="3">
    <source>
        <dbReference type="Proteomes" id="UP000006727"/>
    </source>
</evidence>
<protein>
    <submittedName>
        <fullName evidence="1 2">Uncharacterized protein</fullName>
    </submittedName>
</protein>